<reference evidence="1" key="1">
    <citation type="submission" date="2022-04" db="EMBL/GenBank/DDBJ databases">
        <title>Whole genome sequence of Sphaerotilus sp. FB-5.</title>
        <authorList>
            <person name="Takeda M."/>
            <person name="Narihara S."/>
            <person name="Akimoto M."/>
            <person name="Akimoto R."/>
            <person name="Nishiyashiki S."/>
            <person name="Murakami T."/>
        </authorList>
    </citation>
    <scope>NUCLEOTIDE SEQUENCE</scope>
    <source>
        <strain evidence="1">FB-5</strain>
    </source>
</reference>
<keyword evidence="2" id="KW-1185">Reference proteome</keyword>
<gene>
    <name evidence="1" type="ORF">CATMQ487_51530</name>
</gene>
<organism evidence="1 2">
    <name type="scientific">Sphaerotilus microaerophilus</name>
    <dbReference type="NCBI Taxonomy" id="2914710"/>
    <lineage>
        <taxon>Bacteria</taxon>
        <taxon>Pseudomonadati</taxon>
        <taxon>Pseudomonadota</taxon>
        <taxon>Betaproteobacteria</taxon>
        <taxon>Burkholderiales</taxon>
        <taxon>Sphaerotilaceae</taxon>
        <taxon>Sphaerotilus</taxon>
    </lineage>
</organism>
<name>A0ABN6PU44_9BURK</name>
<dbReference type="RefSeq" id="WP_251971306.1">
    <property type="nucleotide sequence ID" value="NZ_AP025730.1"/>
</dbReference>
<dbReference type="EMBL" id="AP025730">
    <property type="protein sequence ID" value="BDI08183.1"/>
    <property type="molecule type" value="Genomic_DNA"/>
</dbReference>
<accession>A0ABN6PU44</accession>
<evidence type="ECO:0000313" key="1">
    <source>
        <dbReference type="EMBL" id="BDI08183.1"/>
    </source>
</evidence>
<sequence>MSTLSIPSGSYRSPASLALTTRLRRAVFHLFHAVGSAGVAVWSGIGRSLELREVEPTNAEELLEYAGRFEKTQPSYAADLRAAALRYME</sequence>
<protein>
    <submittedName>
        <fullName evidence="1">Uncharacterized protein</fullName>
    </submittedName>
</protein>
<evidence type="ECO:0000313" key="2">
    <source>
        <dbReference type="Proteomes" id="UP001057498"/>
    </source>
</evidence>
<proteinExistence type="predicted"/>
<dbReference type="Proteomes" id="UP001057498">
    <property type="component" value="Chromosome"/>
</dbReference>